<comment type="subcellular location">
    <subcellularLocation>
        <location evidence="2">Chromosome</location>
    </subcellularLocation>
    <subcellularLocation>
        <location evidence="1">Nucleus</location>
    </subcellularLocation>
</comment>
<dbReference type="Gene3D" id="2.170.270.10">
    <property type="entry name" value="SET domain"/>
    <property type="match status" value="1"/>
</dbReference>
<keyword evidence="4" id="KW-0489">Methyltransferase</keyword>
<feature type="domain" description="AWS" evidence="15">
    <location>
        <begin position="1295"/>
        <end position="1345"/>
    </location>
</feature>
<dbReference type="PROSITE" id="PS50868">
    <property type="entry name" value="POST_SET"/>
    <property type="match status" value="1"/>
</dbReference>
<keyword evidence="9" id="KW-0862">Zinc</keyword>
<evidence type="ECO:0000256" key="5">
    <source>
        <dbReference type="ARBA" id="ARBA00022679"/>
    </source>
</evidence>
<reference evidence="16" key="1">
    <citation type="submission" date="2018-02" db="EMBL/GenBank/DDBJ databases">
        <title>Rhizophora mucronata_Transcriptome.</title>
        <authorList>
            <person name="Meera S.P."/>
            <person name="Sreeshan A."/>
            <person name="Augustine A."/>
        </authorList>
    </citation>
    <scope>NUCLEOTIDE SEQUENCE</scope>
    <source>
        <tissue evidence="16">Leaf</tissue>
    </source>
</reference>
<name>A0A2P2L0A6_RHIMU</name>
<dbReference type="EMBL" id="GGEC01030904">
    <property type="protein sequence ID" value="MBX11388.1"/>
    <property type="molecule type" value="Transcribed_RNA"/>
</dbReference>
<evidence type="ECO:0000256" key="2">
    <source>
        <dbReference type="ARBA" id="ARBA00004286"/>
    </source>
</evidence>
<feature type="region of interest" description="Disordered" evidence="11">
    <location>
        <begin position="746"/>
        <end position="774"/>
    </location>
</feature>
<feature type="domain" description="Post-SET" evidence="13">
    <location>
        <begin position="1472"/>
        <end position="1488"/>
    </location>
</feature>
<dbReference type="CDD" id="cd19172">
    <property type="entry name" value="SET_SETD2"/>
    <property type="match status" value="1"/>
</dbReference>
<feature type="domain" description="CW-type" evidence="14">
    <location>
        <begin position="1183"/>
        <end position="1237"/>
    </location>
</feature>
<dbReference type="GO" id="GO:0032259">
    <property type="term" value="P:methylation"/>
    <property type="evidence" value="ECO:0007669"/>
    <property type="project" value="UniProtKB-KW"/>
</dbReference>
<dbReference type="SMART" id="SM00508">
    <property type="entry name" value="PostSET"/>
    <property type="match status" value="1"/>
</dbReference>
<dbReference type="SMART" id="SM00570">
    <property type="entry name" value="AWS"/>
    <property type="match status" value="1"/>
</dbReference>
<feature type="region of interest" description="Disordered" evidence="11">
    <location>
        <begin position="942"/>
        <end position="973"/>
    </location>
</feature>
<dbReference type="InterPro" id="IPR011124">
    <property type="entry name" value="Znf_CW"/>
</dbReference>
<accession>A0A2P2L0A6</accession>
<dbReference type="GO" id="GO:0046975">
    <property type="term" value="F:histone H3K36 methyltransferase activity"/>
    <property type="evidence" value="ECO:0007669"/>
    <property type="project" value="InterPro"/>
</dbReference>
<evidence type="ECO:0000256" key="1">
    <source>
        <dbReference type="ARBA" id="ARBA00004123"/>
    </source>
</evidence>
<evidence type="ECO:0000256" key="9">
    <source>
        <dbReference type="ARBA" id="ARBA00022833"/>
    </source>
</evidence>
<dbReference type="GO" id="GO:0005634">
    <property type="term" value="C:nucleus"/>
    <property type="evidence" value="ECO:0007669"/>
    <property type="project" value="UniProtKB-SubCell"/>
</dbReference>
<feature type="region of interest" description="Disordered" evidence="11">
    <location>
        <begin position="660"/>
        <end position="689"/>
    </location>
</feature>
<keyword evidence="10" id="KW-0539">Nucleus</keyword>
<keyword evidence="8" id="KW-0863">Zinc-finger</keyword>
<dbReference type="Pfam" id="PF17907">
    <property type="entry name" value="AWS"/>
    <property type="match status" value="1"/>
</dbReference>
<dbReference type="PROSITE" id="PS51050">
    <property type="entry name" value="ZF_CW"/>
    <property type="match status" value="1"/>
</dbReference>
<sequence>MGSCDNPGEVQERFHQDDVENHSCLLPNQSPDSGKFLRAETRHSFGGSDVDPTIMKDGCPELSCDGNAGCLSSGDVLNDVFVDRKSGLGVGSPKVAGLVGGTMLEDKCRISVNGLGKRQSGMDDCNVQSDGFSAEEVVSKGEGVGLLNLLENHKRSLELMMLSGSTRNSDQQDENKDGNSPNVQGVKEEKRDGLAEVDADRHNKVVPLLGYEIPAEFTWGNFSPRNCLKLDKQKDAATSMERVEVYMEASGVDLAGVVSDSGNDITFSLNRGMLSELTPMTFPVIKCVQQDHQKEGDSAACSSMDVSQAMEEKHDVSADFASSQGLEKPLELMAMTGSLERGVEQGEQRHDKPVSSAFEEKVTEVLAKECDLLVKVATVTESQILTSLDSERCLESVSFSDLQKDCPQQNELDTKTVSSSAKERDADWKSDASIMRSNICTEVSLHCNETPIKSSDPGYLISNLDVHNDLKGSNVADCLLVQKVQEHVEAKCGTDRCTEALPLQACDNALGNLPVIGSQSDCILQNEQRDDSDVMGPLIEGMLETVEEKSDVTSDMKVEISSQAIVIDGNVDAAGLVLAEMAPDFLAEKSVSLQSSQPFGALENETFVRLDVPHLHGNQDYSPINSCAVVRCSGQMDEEGKDQASHSHFSETYCLDIRSSSSRKGSRVRKSSRKTRVKGLSGKSRTTTKVPDMDRNIEIFSISAKGRRSCFSRPARSSAWGLFGNITQIFGLTNAPRPDEFQNCGLPEAKVGGGHKKRNRNQVGGNSRSSGGQNASTNCIRLKIKLGKGICQNSLHTVVPDVNDCLASANTVISDHVTESCKGTSFETPNSVNCFNDKVGEEKIEKQLQCFDKKGENTQSYGSVIDVHLVNEDLDSTLIPEKSAGETAENYLGNPSHIKGGVLGAATEKRYTDPGTSPDSEVINSIPESQIVVDATFSSKDITAPGNVSRGKKGKKKERLSQAGKQLRQDGSKGLASIGQVKGTKKILGRQKEGDGFCSSEILTLSTSPNTSTNSSSSKELLVQQIPLSGEIDLGVSGEALKADTSAEVNVNCSLGDLRLSESPSSKTLLPSTKVPSTKVKGHRLSRKSNGVRKRGSKISDSARSRRANGCKRGGNGQKSVNKKKAKEKGDCNPVHENQDDPEKAAGNNTVAEIGQTDISNNIVSVDVANLDMASSGIMEQYSHMDNAWVRCDDCHKWRRIPFSLVDSIGQTNCKWICMDNMDKAYADCSIPQEKANEEINAELGLSDADEETCDFPLDNVGLEPRHITVPKEHEFTHISSNQFLHRSRKTQTIDEIMVCHCKVPLDGGPGCGDECLNRMLNIECVQGTCPCGDLCSNQQFQKRNYAKMQWDRCGKKGFGLRSEEDISKGQFLIEYVGEVLDMHTYEARQREYASKAHKHFYFMTLNASEVIDACGKGNLGRFINHSCDPNCRTEKWVVNGEICIGLFALQDIKKGEEVTFDYNYVRVFGAAAKECYCGSPQCRGYIGGDPTSFEGIDQVDSDEEFPEPVMLEERGAGNALGNTISRLGSFEAVPKEVAEGVSKVRDGEENSTAAIGSSPEIEDSTNQSAIGNSQLSNSLILDDIGGVFPSSSQQAEHSQKVEDVTSKAKSTVEQEIPMEVITSKTSSSIPRPETSTAALSKSLSEAIVADTKSKSITADYKRVFVKSRFLIKTSHHRSDGVKRGRFTTTPSPNKLQIVSNRSQVPPIKPKKIMEGTSDGHFEAVEEKLNELLDADGGICKRKDAPKGYLKLLLLTAASGASGNGEAIQSNRELSMILDALLKTKSRAVLMDIFNKNGLRMLHNMMKQYRKDFKKIPILRKLLKVLEYMAVREILILEHIIGGPPCPGMESFRESMLSLTEHNDKQVHQIARNFRDRWIPRHVRKLGYIDRDDGRMEFHRGSNCNRFSVHNYWYDNCVRPAEPLDSVLESKVATTSADTALCESTSAGGGTKTRKRKSRWDQPAEGNLASKALQYEGQKNVSSNALVEIGKDVLKNAEKLSKEGSYCPHCVRNYSRQDENGAAYVAGQNVHEDVPPGFSSPLVPTLVASKASSVGNVIHQQNDSFLNCPDNVVVGHLQKKFISSLPVSYGIPLPVVQQFGSPYSEDMDSWVIAPGMPFHPFPPLPPLPCLSIENSSAVTSMACDGTTEGQQDSHDPASAYQTEHNPSTTGADQPDKDILGGDGQQAFKRVRGTSQDLGRRYFRQQKWNKATLGPPWVRNRNGWGYIGNNLRGGNCNTDIGNVTNERSSYCSHDIGPRVEKGGKFFDRHNTAPI</sequence>
<dbReference type="InterPro" id="IPR050777">
    <property type="entry name" value="SET2_Histone-Lys_MeTrsfase"/>
</dbReference>
<feature type="compositionally biased region" description="Polar residues" evidence="11">
    <location>
        <begin position="761"/>
        <end position="774"/>
    </location>
</feature>
<evidence type="ECO:0000256" key="7">
    <source>
        <dbReference type="ARBA" id="ARBA00022723"/>
    </source>
</evidence>
<evidence type="ECO:0000256" key="3">
    <source>
        <dbReference type="ARBA" id="ARBA00022454"/>
    </source>
</evidence>
<feature type="compositionally biased region" description="Basic residues" evidence="11">
    <location>
        <begin position="664"/>
        <end position="677"/>
    </location>
</feature>
<feature type="region of interest" description="Disordered" evidence="11">
    <location>
        <begin position="1589"/>
        <end position="1612"/>
    </location>
</feature>
<feature type="region of interest" description="Disordered" evidence="11">
    <location>
        <begin position="1943"/>
        <end position="1964"/>
    </location>
</feature>
<keyword evidence="3" id="KW-0158">Chromosome</keyword>
<dbReference type="InterPro" id="IPR044437">
    <property type="entry name" value="SETD2/Set2_SET"/>
</dbReference>
<evidence type="ECO:0000259" key="15">
    <source>
        <dbReference type="PROSITE" id="PS51215"/>
    </source>
</evidence>
<keyword evidence="7" id="KW-0479">Metal-binding</keyword>
<feature type="region of interest" description="Disordered" evidence="11">
    <location>
        <begin position="1542"/>
        <end position="1571"/>
    </location>
</feature>
<dbReference type="SMART" id="SM00317">
    <property type="entry name" value="SET"/>
    <property type="match status" value="1"/>
</dbReference>
<feature type="compositionally biased region" description="Polar residues" evidence="11">
    <location>
        <begin position="2159"/>
        <end position="2171"/>
    </location>
</feature>
<feature type="compositionally biased region" description="Basic and acidic residues" evidence="11">
    <location>
        <begin position="1598"/>
        <end position="1612"/>
    </location>
</feature>
<dbReference type="Pfam" id="PF00856">
    <property type="entry name" value="SET"/>
    <property type="match status" value="1"/>
</dbReference>
<proteinExistence type="predicted"/>
<dbReference type="PROSITE" id="PS50280">
    <property type="entry name" value="SET"/>
    <property type="match status" value="1"/>
</dbReference>
<evidence type="ECO:0000256" key="8">
    <source>
        <dbReference type="ARBA" id="ARBA00022771"/>
    </source>
</evidence>
<dbReference type="InterPro" id="IPR006560">
    <property type="entry name" value="AWS_dom"/>
</dbReference>
<feature type="compositionally biased region" description="Polar residues" evidence="11">
    <location>
        <begin position="1062"/>
        <end position="1076"/>
    </location>
</feature>
<feature type="region of interest" description="Disordered" evidence="11">
    <location>
        <begin position="165"/>
        <end position="195"/>
    </location>
</feature>
<dbReference type="InterPro" id="IPR003616">
    <property type="entry name" value="Post-SET_dom"/>
</dbReference>
<evidence type="ECO:0000256" key="10">
    <source>
        <dbReference type="ARBA" id="ARBA00023242"/>
    </source>
</evidence>
<feature type="domain" description="SET" evidence="12">
    <location>
        <begin position="1347"/>
        <end position="1464"/>
    </location>
</feature>
<dbReference type="Pfam" id="PF07496">
    <property type="entry name" value="zf-CW"/>
    <property type="match status" value="1"/>
</dbReference>
<dbReference type="PANTHER" id="PTHR22884">
    <property type="entry name" value="SET DOMAIN PROTEINS"/>
    <property type="match status" value="1"/>
</dbReference>
<feature type="region of interest" description="Disordered" evidence="11">
    <location>
        <begin position="1058"/>
        <end position="1146"/>
    </location>
</feature>
<evidence type="ECO:0000313" key="16">
    <source>
        <dbReference type="EMBL" id="MBX11388.1"/>
    </source>
</evidence>
<evidence type="ECO:0000259" key="14">
    <source>
        <dbReference type="PROSITE" id="PS51050"/>
    </source>
</evidence>
<dbReference type="SUPFAM" id="SSF82199">
    <property type="entry name" value="SET domain"/>
    <property type="match status" value="1"/>
</dbReference>
<dbReference type="GO" id="GO:0008270">
    <property type="term" value="F:zinc ion binding"/>
    <property type="evidence" value="ECO:0007669"/>
    <property type="project" value="UniProtKB-KW"/>
</dbReference>
<keyword evidence="5" id="KW-0808">Transferase</keyword>
<organism evidence="16">
    <name type="scientific">Rhizophora mucronata</name>
    <name type="common">Asiatic mangrove</name>
    <dbReference type="NCBI Taxonomy" id="61149"/>
    <lineage>
        <taxon>Eukaryota</taxon>
        <taxon>Viridiplantae</taxon>
        <taxon>Streptophyta</taxon>
        <taxon>Embryophyta</taxon>
        <taxon>Tracheophyta</taxon>
        <taxon>Spermatophyta</taxon>
        <taxon>Magnoliopsida</taxon>
        <taxon>eudicotyledons</taxon>
        <taxon>Gunneridae</taxon>
        <taxon>Pentapetalae</taxon>
        <taxon>rosids</taxon>
        <taxon>fabids</taxon>
        <taxon>Malpighiales</taxon>
        <taxon>Rhizophoraceae</taxon>
        <taxon>Rhizophora</taxon>
    </lineage>
</organism>
<evidence type="ECO:0000259" key="13">
    <source>
        <dbReference type="PROSITE" id="PS50868"/>
    </source>
</evidence>
<feature type="region of interest" description="Disordered" evidence="11">
    <location>
        <begin position="2143"/>
        <end position="2182"/>
    </location>
</feature>
<keyword evidence="6" id="KW-0949">S-adenosyl-L-methionine</keyword>
<feature type="compositionally biased region" description="Basic residues" evidence="11">
    <location>
        <begin position="1080"/>
        <end position="1097"/>
    </location>
</feature>
<dbReference type="FunFam" id="2.170.270.10:FF:000035">
    <property type="entry name" value="Histone-lysine N-methyltransferase"/>
    <property type="match status" value="1"/>
</dbReference>
<evidence type="ECO:0000256" key="11">
    <source>
        <dbReference type="SAM" id="MobiDB-lite"/>
    </source>
</evidence>
<evidence type="ECO:0000256" key="4">
    <source>
        <dbReference type="ARBA" id="ARBA00022603"/>
    </source>
</evidence>
<protein>
    <recommendedName>
        <fullName evidence="17">Histone-lysine N-methyltransferase ASHH2</fullName>
    </recommendedName>
</protein>
<dbReference type="InterPro" id="IPR001214">
    <property type="entry name" value="SET_dom"/>
</dbReference>
<dbReference type="EMBL" id="GGEC01030910">
    <property type="protein sequence ID" value="MBX11394.1"/>
    <property type="molecule type" value="Transcribed_RNA"/>
</dbReference>
<evidence type="ECO:0000256" key="6">
    <source>
        <dbReference type="ARBA" id="ARBA00022691"/>
    </source>
</evidence>
<dbReference type="Gene3D" id="3.30.40.100">
    <property type="match status" value="1"/>
</dbReference>
<dbReference type="InterPro" id="IPR046341">
    <property type="entry name" value="SET_dom_sf"/>
</dbReference>
<evidence type="ECO:0000259" key="12">
    <source>
        <dbReference type="PROSITE" id="PS50280"/>
    </source>
</evidence>
<dbReference type="GO" id="GO:0005694">
    <property type="term" value="C:chromosome"/>
    <property type="evidence" value="ECO:0007669"/>
    <property type="project" value="UniProtKB-SubCell"/>
</dbReference>
<dbReference type="PROSITE" id="PS51215">
    <property type="entry name" value="AWS"/>
    <property type="match status" value="1"/>
</dbReference>
<evidence type="ECO:0008006" key="17">
    <source>
        <dbReference type="Google" id="ProtNLM"/>
    </source>
</evidence>
<feature type="compositionally biased region" description="Basic and acidic residues" evidence="11">
    <location>
        <begin position="186"/>
        <end position="195"/>
    </location>
</feature>